<organism evidence="3">
    <name type="scientific">Magnetococcus massalia (strain MO-1)</name>
    <dbReference type="NCBI Taxonomy" id="451514"/>
    <lineage>
        <taxon>Bacteria</taxon>
        <taxon>Pseudomonadati</taxon>
        <taxon>Pseudomonadota</taxon>
        <taxon>Magnetococcia</taxon>
        <taxon>Magnetococcales</taxon>
        <taxon>Magnetococcaceae</taxon>
        <taxon>Magnetococcus</taxon>
    </lineage>
</organism>
<evidence type="ECO:0000313" key="3">
    <source>
        <dbReference type="EMBL" id="CRH08145.1"/>
    </source>
</evidence>
<keyword evidence="2" id="KW-0472">Membrane</keyword>
<feature type="region of interest" description="Disordered" evidence="1">
    <location>
        <begin position="47"/>
        <end position="137"/>
    </location>
</feature>
<protein>
    <submittedName>
        <fullName evidence="3">Uncharacterized protein</fullName>
    </submittedName>
</protein>
<feature type="compositionally biased region" description="Polar residues" evidence="1">
    <location>
        <begin position="93"/>
        <end position="116"/>
    </location>
</feature>
<feature type="transmembrane region" description="Helical" evidence="2">
    <location>
        <begin position="21"/>
        <end position="39"/>
    </location>
</feature>
<proteinExistence type="predicted"/>
<reference evidence="3" key="1">
    <citation type="submission" date="2015-04" db="EMBL/GenBank/DDBJ databases">
        <authorList>
            <person name="Syromyatnikov M.Y."/>
            <person name="Popov V.N."/>
        </authorList>
    </citation>
    <scope>NUCLEOTIDE SEQUENCE</scope>
    <source>
        <strain evidence="3">MO-1</strain>
    </source>
</reference>
<name>A0A1S7LML5_MAGMO</name>
<accession>A0A1S7LML5</accession>
<evidence type="ECO:0000256" key="2">
    <source>
        <dbReference type="SAM" id="Phobius"/>
    </source>
</evidence>
<dbReference type="EMBL" id="LO017727">
    <property type="protein sequence ID" value="CRH08145.1"/>
    <property type="molecule type" value="Genomic_DNA"/>
</dbReference>
<feature type="compositionally biased region" description="Basic and acidic residues" evidence="1">
    <location>
        <begin position="54"/>
        <end position="66"/>
    </location>
</feature>
<evidence type="ECO:0000256" key="1">
    <source>
        <dbReference type="SAM" id="MobiDB-lite"/>
    </source>
</evidence>
<dbReference type="AlphaFoldDB" id="A0A1S7LML5"/>
<sequence length="262" mass="29098">MAEVVDPLKQALHKRKRGLQRLSLMLFVFIGLPLGFYLITQIKAKGGIDNPFSPERKQAEWKKKPSEAAPPRQAVQREARSRSEGGKSGGGNQLVSSQEVKQLKQHNQSSPQRNTEQPAQQARQQKPATKPAAFQPRRQIMIMGADGKPRAPDPAKDGPLVAGNARVGKNIMGRPWFFAELLNQGEKQLEAVVIQVTFQNKQGRLQLTRQVNPLVVGGGILGDQLRPLKVGQVRTFGFSLADLPITWRGKIRMQVQQPRFAP</sequence>
<feature type="compositionally biased region" description="Basic and acidic residues" evidence="1">
    <location>
        <begin position="75"/>
        <end position="85"/>
    </location>
</feature>
<feature type="compositionally biased region" description="Low complexity" evidence="1">
    <location>
        <begin position="117"/>
        <end position="133"/>
    </location>
</feature>
<keyword evidence="2" id="KW-1133">Transmembrane helix</keyword>
<gene>
    <name evidence="3" type="ORF">MAGMO_4017</name>
</gene>
<keyword evidence="2" id="KW-0812">Transmembrane</keyword>